<proteinExistence type="predicted"/>
<sequence>MYTCLLTMICLCECHSTLTHRTVILVFASIVTA</sequence>
<dbReference type="EMBL" id="BK032772">
    <property type="protein sequence ID" value="DAF59598.1"/>
    <property type="molecule type" value="Genomic_DNA"/>
</dbReference>
<organism evidence="1">
    <name type="scientific">Siphoviridae sp. ctmIh35</name>
    <dbReference type="NCBI Taxonomy" id="2827932"/>
    <lineage>
        <taxon>Viruses</taxon>
        <taxon>Duplodnaviria</taxon>
        <taxon>Heunggongvirae</taxon>
        <taxon>Uroviricota</taxon>
        <taxon>Caudoviricetes</taxon>
    </lineage>
</organism>
<evidence type="ECO:0000313" key="1">
    <source>
        <dbReference type="EMBL" id="DAF59598.1"/>
    </source>
</evidence>
<protein>
    <submittedName>
        <fullName evidence="1">Uncharacterized protein</fullName>
    </submittedName>
</protein>
<reference evidence="1" key="1">
    <citation type="journal article" date="2021" name="Proc. Natl. Acad. Sci. U.S.A.">
        <title>A Catalog of Tens of Thousands of Viruses from Human Metagenomes Reveals Hidden Associations with Chronic Diseases.</title>
        <authorList>
            <person name="Tisza M.J."/>
            <person name="Buck C.B."/>
        </authorList>
    </citation>
    <scope>NUCLEOTIDE SEQUENCE</scope>
    <source>
        <strain evidence="1">CtmIh35</strain>
    </source>
</reference>
<name>A0A8S5T8N0_9CAUD</name>
<accession>A0A8S5T8N0</accession>